<sequence length="197" mass="22091">MLEIDDGRTYAIDQLSKRADLTSALQFHLGCAHHVTEWVEPAFRALMKIPFKDISREIAHLMGPDAFYILSQAHTAIRDHLNILAFYPSDPIESVRCFRPGRCTEAWVSQWWQGVAKHLLHPDSGKSGREILGMLEEVSIPGMCRNCQKENVDWVKQTGVMTKADEYFEGAVEQIVAAYGSRDKGKAAATAVEDDEA</sequence>
<gene>
    <name evidence="1" type="ORF">GLOTRDRAFT_133219</name>
</gene>
<dbReference type="OrthoDB" id="3026325at2759"/>
<keyword evidence="2" id="KW-1185">Reference proteome</keyword>
<accession>S7RFQ9</accession>
<protein>
    <submittedName>
        <fullName evidence="1">Uncharacterized protein</fullName>
    </submittedName>
</protein>
<proteinExistence type="predicted"/>
<evidence type="ECO:0000313" key="1">
    <source>
        <dbReference type="EMBL" id="EPQ51349.1"/>
    </source>
</evidence>
<dbReference type="GeneID" id="19302680"/>
<dbReference type="Proteomes" id="UP000030669">
    <property type="component" value="Unassembled WGS sequence"/>
</dbReference>
<dbReference type="EMBL" id="KB469311">
    <property type="protein sequence ID" value="EPQ51349.1"/>
    <property type="molecule type" value="Genomic_DNA"/>
</dbReference>
<organism evidence="1 2">
    <name type="scientific">Gloeophyllum trabeum (strain ATCC 11539 / FP-39264 / Madison 617)</name>
    <name type="common">Brown rot fungus</name>
    <dbReference type="NCBI Taxonomy" id="670483"/>
    <lineage>
        <taxon>Eukaryota</taxon>
        <taxon>Fungi</taxon>
        <taxon>Dikarya</taxon>
        <taxon>Basidiomycota</taxon>
        <taxon>Agaricomycotina</taxon>
        <taxon>Agaricomycetes</taxon>
        <taxon>Gloeophyllales</taxon>
        <taxon>Gloeophyllaceae</taxon>
        <taxon>Gloeophyllum</taxon>
    </lineage>
</organism>
<dbReference type="HOGENOM" id="CLU_047592_4_1_1"/>
<name>S7RFQ9_GLOTA</name>
<reference evidence="1 2" key="1">
    <citation type="journal article" date="2012" name="Science">
        <title>The Paleozoic origin of enzymatic lignin decomposition reconstructed from 31 fungal genomes.</title>
        <authorList>
            <person name="Floudas D."/>
            <person name="Binder M."/>
            <person name="Riley R."/>
            <person name="Barry K."/>
            <person name="Blanchette R.A."/>
            <person name="Henrissat B."/>
            <person name="Martinez A.T."/>
            <person name="Otillar R."/>
            <person name="Spatafora J.W."/>
            <person name="Yadav J.S."/>
            <person name="Aerts A."/>
            <person name="Benoit I."/>
            <person name="Boyd A."/>
            <person name="Carlson A."/>
            <person name="Copeland A."/>
            <person name="Coutinho P.M."/>
            <person name="de Vries R.P."/>
            <person name="Ferreira P."/>
            <person name="Findley K."/>
            <person name="Foster B."/>
            <person name="Gaskell J."/>
            <person name="Glotzer D."/>
            <person name="Gorecki P."/>
            <person name="Heitman J."/>
            <person name="Hesse C."/>
            <person name="Hori C."/>
            <person name="Igarashi K."/>
            <person name="Jurgens J.A."/>
            <person name="Kallen N."/>
            <person name="Kersten P."/>
            <person name="Kohler A."/>
            <person name="Kuees U."/>
            <person name="Kumar T.K.A."/>
            <person name="Kuo A."/>
            <person name="LaButti K."/>
            <person name="Larrondo L.F."/>
            <person name="Lindquist E."/>
            <person name="Ling A."/>
            <person name="Lombard V."/>
            <person name="Lucas S."/>
            <person name="Lundell T."/>
            <person name="Martin R."/>
            <person name="McLaughlin D.J."/>
            <person name="Morgenstern I."/>
            <person name="Morin E."/>
            <person name="Murat C."/>
            <person name="Nagy L.G."/>
            <person name="Nolan M."/>
            <person name="Ohm R.A."/>
            <person name="Patyshakuliyeva A."/>
            <person name="Rokas A."/>
            <person name="Ruiz-Duenas F.J."/>
            <person name="Sabat G."/>
            <person name="Salamov A."/>
            <person name="Samejima M."/>
            <person name="Schmutz J."/>
            <person name="Slot J.C."/>
            <person name="St John F."/>
            <person name="Stenlid J."/>
            <person name="Sun H."/>
            <person name="Sun S."/>
            <person name="Syed K."/>
            <person name="Tsang A."/>
            <person name="Wiebenga A."/>
            <person name="Young D."/>
            <person name="Pisabarro A."/>
            <person name="Eastwood D.C."/>
            <person name="Martin F."/>
            <person name="Cullen D."/>
            <person name="Grigoriev I.V."/>
            <person name="Hibbett D.S."/>
        </authorList>
    </citation>
    <scope>NUCLEOTIDE SEQUENCE [LARGE SCALE GENOMIC DNA]</scope>
    <source>
        <strain evidence="1 2">ATCC 11539</strain>
    </source>
</reference>
<dbReference type="RefSeq" id="XP_007870316.1">
    <property type="nucleotide sequence ID" value="XM_007872125.1"/>
</dbReference>
<evidence type="ECO:0000313" key="2">
    <source>
        <dbReference type="Proteomes" id="UP000030669"/>
    </source>
</evidence>
<dbReference type="AlphaFoldDB" id="S7RFQ9"/>
<dbReference type="KEGG" id="gtr:GLOTRDRAFT_133219"/>